<dbReference type="RefSeq" id="WP_207381097.1">
    <property type="nucleotide sequence ID" value="NZ_CP071502.1"/>
</dbReference>
<keyword evidence="1" id="KW-0378">Hydrolase</keyword>
<organism evidence="1 2">
    <name type="scientific">Shewanella sedimentimangrovi</name>
    <dbReference type="NCBI Taxonomy" id="2814293"/>
    <lineage>
        <taxon>Bacteria</taxon>
        <taxon>Pseudomonadati</taxon>
        <taxon>Pseudomonadota</taxon>
        <taxon>Gammaproteobacteria</taxon>
        <taxon>Alteromonadales</taxon>
        <taxon>Shewanellaceae</taxon>
        <taxon>Shewanella</taxon>
    </lineage>
</organism>
<dbReference type="PANTHER" id="PTHR43235:SF1">
    <property type="entry name" value="GLUTAMINE AMIDOTRANSFERASE PB2B2.05-RELATED"/>
    <property type="match status" value="1"/>
</dbReference>
<dbReference type="Proteomes" id="UP000663207">
    <property type="component" value="Chromosome"/>
</dbReference>
<proteinExistence type="predicted"/>
<keyword evidence="2" id="KW-1185">Reference proteome</keyword>
<dbReference type="PANTHER" id="PTHR43235">
    <property type="entry name" value="GLUTAMINE AMIDOTRANSFERASE PB2B2.05-RELATED"/>
    <property type="match status" value="1"/>
</dbReference>
<dbReference type="InterPro" id="IPR029062">
    <property type="entry name" value="Class_I_gatase-like"/>
</dbReference>
<dbReference type="Gene3D" id="3.40.50.880">
    <property type="match status" value="1"/>
</dbReference>
<dbReference type="CDD" id="cd01745">
    <property type="entry name" value="GATase1_2"/>
    <property type="match status" value="1"/>
</dbReference>
<dbReference type="InterPro" id="IPR044668">
    <property type="entry name" value="PuuD-like"/>
</dbReference>
<gene>
    <name evidence="1" type="ORF">JYB85_03580</name>
</gene>
<dbReference type="Pfam" id="PF07722">
    <property type="entry name" value="Peptidase_C26"/>
    <property type="match status" value="1"/>
</dbReference>
<dbReference type="GO" id="GO:0016787">
    <property type="term" value="F:hydrolase activity"/>
    <property type="evidence" value="ECO:0007669"/>
    <property type="project" value="UniProtKB-KW"/>
</dbReference>
<protein>
    <submittedName>
        <fullName evidence="1">Gamma-glutamyl-gamma-aminobutyrate hydrolase family protein</fullName>
    </submittedName>
</protein>
<dbReference type="PROSITE" id="PS51273">
    <property type="entry name" value="GATASE_TYPE_1"/>
    <property type="match status" value="1"/>
</dbReference>
<reference evidence="1 2" key="1">
    <citation type="submission" date="2021-03" db="EMBL/GenBank/DDBJ databases">
        <title>Novel species identification of genus Shewanella.</title>
        <authorList>
            <person name="Liu G."/>
            <person name="Zhang Q."/>
        </authorList>
    </citation>
    <scope>NUCLEOTIDE SEQUENCE [LARGE SCALE GENOMIC DNA]</scope>
    <source>
        <strain evidence="1 2">FJAT-52962</strain>
    </source>
</reference>
<dbReference type="EMBL" id="CP071502">
    <property type="protein sequence ID" value="QSX37935.1"/>
    <property type="molecule type" value="Genomic_DNA"/>
</dbReference>
<dbReference type="SUPFAM" id="SSF52317">
    <property type="entry name" value="Class I glutamine amidotransferase-like"/>
    <property type="match status" value="1"/>
</dbReference>
<evidence type="ECO:0000313" key="1">
    <source>
        <dbReference type="EMBL" id="QSX37935.1"/>
    </source>
</evidence>
<accession>A0ABX7R4B3</accession>
<evidence type="ECO:0000313" key="2">
    <source>
        <dbReference type="Proteomes" id="UP000663207"/>
    </source>
</evidence>
<dbReference type="InterPro" id="IPR011697">
    <property type="entry name" value="Peptidase_C26"/>
</dbReference>
<name>A0ABX7R4B3_9GAMM</name>
<sequence length="256" mass="27092">MSEPRPPLVGVIACTTQLGLHPFNIAGEKYLRAVINGAGAWPLIIPSLILPDDPWPPTALLERLDGLLFTGSPSNVAPVHYQGAQTQAESHEDHPRDATSLPLIRAAIAAGVPLLGICRGFQEMNVALGGSLHQAVADTGLFDDHREDKTAPLSEQYGPAHDINLVPGGLLAGLWPEPRVRVNSLHGQGIARLAPGLRAEAYAEDGLLEAFSVAGDSFALGVQFHPEWQVADNPFYLAIFQAFGAACRARAVLGAG</sequence>